<feature type="repeat" description="ANK" evidence="3">
    <location>
        <begin position="117"/>
        <end position="149"/>
    </location>
</feature>
<feature type="repeat" description="ANK" evidence="3">
    <location>
        <begin position="770"/>
        <end position="802"/>
    </location>
</feature>
<feature type="transmembrane region" description="Helical" evidence="5">
    <location>
        <begin position="1169"/>
        <end position="1188"/>
    </location>
</feature>
<keyword evidence="8" id="KW-1185">Reference proteome</keyword>
<dbReference type="Pfam" id="PF00023">
    <property type="entry name" value="Ank"/>
    <property type="match status" value="1"/>
</dbReference>
<feature type="transmembrane region" description="Helical" evidence="5">
    <location>
        <begin position="976"/>
        <end position="999"/>
    </location>
</feature>
<comment type="caution">
    <text evidence="7">The sequence shown here is derived from an EMBL/GenBank/DDBJ whole genome shotgun (WGS) entry which is preliminary data.</text>
</comment>
<evidence type="ECO:0000256" key="6">
    <source>
        <dbReference type="SAM" id="SignalP"/>
    </source>
</evidence>
<feature type="repeat" description="ANK" evidence="3">
    <location>
        <begin position="803"/>
        <end position="835"/>
    </location>
</feature>
<name>A0ABP0RU97_9DINO</name>
<feature type="repeat" description="ANK" evidence="3">
    <location>
        <begin position="150"/>
        <end position="182"/>
    </location>
</feature>
<evidence type="ECO:0000256" key="2">
    <source>
        <dbReference type="ARBA" id="ARBA00023043"/>
    </source>
</evidence>
<dbReference type="PROSITE" id="PS50088">
    <property type="entry name" value="ANK_REPEAT"/>
    <property type="match status" value="8"/>
</dbReference>
<keyword evidence="5" id="KW-0812">Transmembrane</keyword>
<dbReference type="SUPFAM" id="SSF48403">
    <property type="entry name" value="Ankyrin repeat"/>
    <property type="match status" value="2"/>
</dbReference>
<keyword evidence="1" id="KW-0677">Repeat</keyword>
<feature type="transmembrane region" description="Helical" evidence="5">
    <location>
        <begin position="515"/>
        <end position="548"/>
    </location>
</feature>
<dbReference type="Gene3D" id="1.25.40.20">
    <property type="entry name" value="Ankyrin repeat-containing domain"/>
    <property type="match status" value="3"/>
</dbReference>
<dbReference type="PANTHER" id="PTHR24198:SF165">
    <property type="entry name" value="ANKYRIN REPEAT-CONTAINING PROTEIN-RELATED"/>
    <property type="match status" value="1"/>
</dbReference>
<dbReference type="Pfam" id="PF13637">
    <property type="entry name" value="Ank_4"/>
    <property type="match status" value="2"/>
</dbReference>
<dbReference type="InterPro" id="IPR002110">
    <property type="entry name" value="Ankyrin_rpt"/>
</dbReference>
<organism evidence="7 8">
    <name type="scientific">Durusdinium trenchii</name>
    <dbReference type="NCBI Taxonomy" id="1381693"/>
    <lineage>
        <taxon>Eukaryota</taxon>
        <taxon>Sar</taxon>
        <taxon>Alveolata</taxon>
        <taxon>Dinophyceae</taxon>
        <taxon>Suessiales</taxon>
        <taxon>Symbiodiniaceae</taxon>
        <taxon>Durusdinium</taxon>
    </lineage>
</organism>
<keyword evidence="5" id="KW-0472">Membrane</keyword>
<feature type="transmembrane region" description="Helical" evidence="5">
    <location>
        <begin position="1005"/>
        <end position="1023"/>
    </location>
</feature>
<feature type="repeat" description="ANK" evidence="3">
    <location>
        <begin position="672"/>
        <end position="704"/>
    </location>
</feature>
<evidence type="ECO:0000256" key="3">
    <source>
        <dbReference type="PROSITE-ProRule" id="PRU00023"/>
    </source>
</evidence>
<feature type="repeat" description="ANK" evidence="3">
    <location>
        <begin position="87"/>
        <end position="116"/>
    </location>
</feature>
<gene>
    <name evidence="7" type="ORF">SCF082_LOCUS48119</name>
</gene>
<dbReference type="PANTHER" id="PTHR24198">
    <property type="entry name" value="ANKYRIN REPEAT AND PROTEIN KINASE DOMAIN-CONTAINING PROTEIN"/>
    <property type="match status" value="1"/>
</dbReference>
<feature type="transmembrane region" description="Helical" evidence="5">
    <location>
        <begin position="288"/>
        <end position="310"/>
    </location>
</feature>
<keyword evidence="5" id="KW-1133">Transmembrane helix</keyword>
<feature type="transmembrane region" description="Helical" evidence="5">
    <location>
        <begin position="440"/>
        <end position="463"/>
    </location>
</feature>
<dbReference type="PROSITE" id="PS50297">
    <property type="entry name" value="ANK_REP_REGION"/>
    <property type="match status" value="8"/>
</dbReference>
<evidence type="ECO:0000256" key="5">
    <source>
        <dbReference type="SAM" id="Phobius"/>
    </source>
</evidence>
<sequence>MAPPLGTWLPRLLRLAAFTAVAADAACRDLEVVKLLLARGGAQTVNAKDRFLKTPLAWAALKGRVEVTKLLLASNATVNAKDEFLATPLSDAAQEGHVEVAKLLLQHGAEMEARGQMGRTPLMEAAEQGHLEVADLLIQEGADLDAVDYAGRPPLVHAAIQGEQDMVELLVENGANVFGSSNDGIAFYKSGPPEIQSYIGQQMRFRSLITQPCFLWILLGAPALGVLWAALQRALRGGLPSSFVEIPSERQMVESELLEDTEDDEQSEFFHGAKLLLAQTSLSPFHRFLEVATCAVLIFGFGVSVVWWAFWIPLHVFFYLLPALLAYPCHLLMTRPALFLTFSLSSAAAPLLQLLRTTLLLALVLLVAARHRSECVLVSSVWAAPICRDQSAMAGGATSTSFYVDSLQLSSLNWYELLLDPSTSWQLEGVTLFGFQLRPFLLTAAFFIFLLLTSLAYMATLLLKCFASMTRPCVTDQGLSPSEAVRLQMLLRAAAPSTFPKDVAPEKGRSLHGKLLLLILDVAFDVNTVYTLMFTGNPLFAFALMLVLSRSLAQQLFSGACRLPEAVQESTRRGMMRKDLLDIFDEEQGFQAFASLCLTSLSYWYCIQDAYQAKEHNHSHAKQHAKKLSIQEQVDMACHSARTGNLEQLQSVELLGSPHATVNAQQCVEKWTAGTLLHEAATAGRLEFAQRLVQNGASISVKDTDGWTPFARAVMEGHLTLAVWLMEQGAMDLANYEGETVLIWASKEGRLELCRWLCGRGSAANAVDAYGNTALLWAIREGHVDVVRWLLTRDVDLEAVDPDGCTALAWAAKRGRTEMAEALLEHGAWVNSKDKHGYTPLVWAAKTGDMITVKLLIEKGADLLGATSNGTPYFKVSNYANINEYIFLNRFFAMAVPALLIVALASLVGLGAALAQQQLLALGAHTQQLLHRPPPTPRTPRSAPSGLSERRDGLDPVVDFSHGAALRDARDEKNRFLLYWGYVGHATEVEVMAILIFGFGMGVVWWVYWLPLHLFLYGALSLQRWRITQLWCSPSLLLTTEPRFRALMASRSLFLLAVVLWSARPEHCGEPTLLTWARYLCAAPTWSLPLADPDWAQLLVKQTMVWDREAASDITGMYFLMLFLGLLFYVPYNIFMILRGEQGSVFHKFQPMRLDSASEEFKRKLWMEVALLLLDVLLQFNTVCILLWTNLPKLAFLLTCVISRSLSLQMLSGNLSTVSAALQDSLRYGMLRKDLMEVFAEARGSLAFLSLCLTSYSYWYGVQNTYQANTLLMSLILSTHHVANFLHERVDLDLDLELPIERAVSQQSILKI</sequence>
<feature type="region of interest" description="Disordered" evidence="4">
    <location>
        <begin position="929"/>
        <end position="955"/>
    </location>
</feature>
<feature type="repeat" description="ANK" evidence="3">
    <location>
        <begin position="51"/>
        <end position="83"/>
    </location>
</feature>
<keyword evidence="6" id="KW-0732">Signal</keyword>
<dbReference type="Pfam" id="PF12796">
    <property type="entry name" value="Ank_2"/>
    <property type="match status" value="2"/>
</dbReference>
<dbReference type="InterPro" id="IPR036770">
    <property type="entry name" value="Ankyrin_rpt-contain_sf"/>
</dbReference>
<accession>A0ABP0RU97</accession>
<evidence type="ECO:0000313" key="7">
    <source>
        <dbReference type="EMBL" id="CAK9102985.1"/>
    </source>
</evidence>
<evidence type="ECO:0000256" key="1">
    <source>
        <dbReference type="ARBA" id="ARBA00022737"/>
    </source>
</evidence>
<reference evidence="7 8" key="1">
    <citation type="submission" date="2024-02" db="EMBL/GenBank/DDBJ databases">
        <authorList>
            <person name="Chen Y."/>
            <person name="Shah S."/>
            <person name="Dougan E. K."/>
            <person name="Thang M."/>
            <person name="Chan C."/>
        </authorList>
    </citation>
    <scope>NUCLEOTIDE SEQUENCE [LARGE SCALE GENOMIC DNA]</scope>
</reference>
<proteinExistence type="predicted"/>
<feature type="transmembrane region" description="Helical" evidence="5">
    <location>
        <begin position="316"/>
        <end position="333"/>
    </location>
</feature>
<evidence type="ECO:0000256" key="4">
    <source>
        <dbReference type="SAM" id="MobiDB-lite"/>
    </source>
</evidence>
<evidence type="ECO:0000313" key="8">
    <source>
        <dbReference type="Proteomes" id="UP001642464"/>
    </source>
</evidence>
<feature type="transmembrane region" description="Helical" evidence="5">
    <location>
        <begin position="891"/>
        <end position="915"/>
    </location>
</feature>
<dbReference type="PRINTS" id="PR01415">
    <property type="entry name" value="ANKYRIN"/>
</dbReference>
<protein>
    <submittedName>
        <fullName evidence="7">Ankyrin repeat protein RF_0381</fullName>
    </submittedName>
</protein>
<dbReference type="SMART" id="SM00248">
    <property type="entry name" value="ANK"/>
    <property type="match status" value="11"/>
</dbReference>
<keyword evidence="2 3" id="KW-0040">ANK repeat</keyword>
<dbReference type="Proteomes" id="UP001642464">
    <property type="component" value="Unassembled WGS sequence"/>
</dbReference>
<feature type="repeat" description="ANK" evidence="3">
    <location>
        <begin position="836"/>
        <end position="868"/>
    </location>
</feature>
<feature type="signal peptide" evidence="6">
    <location>
        <begin position="1"/>
        <end position="23"/>
    </location>
</feature>
<feature type="transmembrane region" description="Helical" evidence="5">
    <location>
        <begin position="1116"/>
        <end position="1138"/>
    </location>
</feature>
<feature type="chain" id="PRO_5045986063" evidence="6">
    <location>
        <begin position="24"/>
        <end position="1312"/>
    </location>
</feature>
<feature type="transmembrane region" description="Helical" evidence="5">
    <location>
        <begin position="214"/>
        <end position="231"/>
    </location>
</feature>
<dbReference type="EMBL" id="CAXAMM010042095">
    <property type="protein sequence ID" value="CAK9102985.1"/>
    <property type="molecule type" value="Genomic_DNA"/>
</dbReference>